<dbReference type="HOGENOM" id="CLU_031381_1_0_1"/>
<dbReference type="OrthoDB" id="310030at2759"/>
<evidence type="ECO:0000256" key="4">
    <source>
        <dbReference type="ARBA" id="ARBA00008905"/>
    </source>
</evidence>
<comment type="pathway">
    <text evidence="3 10">Protein modification; protein glycosylation.</text>
</comment>
<reference evidence="13" key="1">
    <citation type="journal article" date="2015" name="Genome Announc.">
        <title>Genome sequence of the AIDS-associated pathogen Penicillium marneffei (ATCC18224) and its near taxonomic relative Talaromyces stipitatus (ATCC10500).</title>
        <authorList>
            <person name="Nierman W.C."/>
            <person name="Fedorova-Abrams N.D."/>
            <person name="Andrianopoulos A."/>
        </authorList>
    </citation>
    <scope>NUCLEOTIDE SEQUENCE [LARGE SCALE GENOMIC DNA]</scope>
    <source>
        <strain evidence="13">ATCC 18224 / CBS 334.59 / QM 7333</strain>
    </source>
</reference>
<keyword evidence="5 10" id="KW-0812">Transmembrane</keyword>
<comment type="function">
    <text evidence="1 10">Subunit of the oligosaccharyl transferase (OST) complex that catalyzes the initial transfer of a defined glycan (Glc(3)Man(9)GlcNAc(2) in eukaryotes) from the lipid carrier dolichol-pyrophosphate to an asparagine residue within an Asn-X-Ser/Thr consensus motif in nascent polypeptide chains, the first step in protein N-glycosylation. N-glycosylation occurs cotranslationally and the complex associates with the Sec61 complex at the channel-forming translocon complex that mediates protein translocation across the endoplasmic reticulum (ER). All subunits are required for a maximal enzyme activity.</text>
</comment>
<evidence type="ECO:0000256" key="8">
    <source>
        <dbReference type="ARBA" id="ARBA00022989"/>
    </source>
</evidence>
<evidence type="ECO:0000256" key="10">
    <source>
        <dbReference type="RuleBase" id="RU361143"/>
    </source>
</evidence>
<dbReference type="STRING" id="441960.B6Q3B8"/>
<keyword evidence="13" id="KW-1185">Reference proteome</keyword>
<comment type="subcellular location">
    <subcellularLocation>
        <location evidence="2 10">Endoplasmic reticulum membrane</location>
        <topology evidence="2 10">Single-pass type I membrane protein</topology>
    </subcellularLocation>
</comment>
<dbReference type="PANTHER" id="PTHR21049:SF0">
    <property type="entry name" value="DOLICHYL-DIPHOSPHOOLIGOSACCHARIDE--PROTEIN GLYCOSYLTRANSFERASE SUBUNIT 1"/>
    <property type="match status" value="1"/>
</dbReference>
<evidence type="ECO:0000256" key="9">
    <source>
        <dbReference type="ARBA" id="ARBA00023136"/>
    </source>
</evidence>
<feature type="chain" id="PRO_5005123656" description="Dolichyl-diphosphooligosaccharide--protein glycosyltransferase subunit 1" evidence="10">
    <location>
        <begin position="20"/>
        <end position="500"/>
    </location>
</feature>
<evidence type="ECO:0000256" key="7">
    <source>
        <dbReference type="ARBA" id="ARBA00022824"/>
    </source>
</evidence>
<dbReference type="UniPathway" id="UPA00378"/>
<dbReference type="GO" id="GO:0018279">
    <property type="term" value="P:protein N-linked glycosylation via asparagine"/>
    <property type="evidence" value="ECO:0007669"/>
    <property type="project" value="TreeGrafter"/>
</dbReference>
<evidence type="ECO:0000313" key="12">
    <source>
        <dbReference type="EMBL" id="EEA28082.1"/>
    </source>
</evidence>
<proteinExistence type="inferred from homology"/>
<comment type="similarity">
    <text evidence="4 10">Belongs to the OST1 family.</text>
</comment>
<sequence>MRFLSIAAGLLSTSYSILACAAESSNSNAQTLLAKDFKPPQVFKNTNLVRNTNLEKGYVRETINVVVQNTDKKPQSDYYVPFPADVFSHIGGFEVRNKKSPEKGSFPVTAVEVDGDSSPQFYKIQFPEPLSPSSQTTLSISYYILNSFSPLPKSIGQSDSQFLTYTLNAYAPSAYEVETQKTKVKFPTPHVPEYTTTSKLKTGNDPEKQGSTLTYGPYTKVAPGSTYPLTFRFESTKPVLASSLLERDIEVSHWGGNLAIEERYWLRNDGANLSKNFDRVEWARQSYGSGASSALQELKYPLKPGSVDPYFTDDVGNVSTSRYRPGNPGREAHLELKPRYPVFGGWKYSFRVGWNNHLSSFLRKVGAESYVLKVPFVEGPKTAEGIQYDHVVVRVVLPEGATDVKYEILEGDAPNGLPDSSYIQSSISKHRTYMDTIGRTALTLKVDNLSDEARDSQLLVTYTYPFTAGLRKPLTVAAGLFSVFVGVWFIGSLDVSIKKR</sequence>
<dbReference type="PROSITE" id="PS51257">
    <property type="entry name" value="PROKAR_LIPOPROTEIN"/>
    <property type="match status" value="1"/>
</dbReference>
<organism evidence="12 13">
    <name type="scientific">Talaromyces marneffei (strain ATCC 18224 / CBS 334.59 / QM 7333)</name>
    <name type="common">Penicillium marneffei</name>
    <dbReference type="NCBI Taxonomy" id="441960"/>
    <lineage>
        <taxon>Eukaryota</taxon>
        <taxon>Fungi</taxon>
        <taxon>Dikarya</taxon>
        <taxon>Ascomycota</taxon>
        <taxon>Pezizomycotina</taxon>
        <taxon>Eurotiomycetes</taxon>
        <taxon>Eurotiomycetidae</taxon>
        <taxon>Eurotiales</taxon>
        <taxon>Trichocomaceae</taxon>
        <taxon>Talaromyces</taxon>
        <taxon>Talaromyces sect. Talaromyces</taxon>
    </lineage>
</organism>
<evidence type="ECO:0000256" key="2">
    <source>
        <dbReference type="ARBA" id="ARBA00004115"/>
    </source>
</evidence>
<keyword evidence="8 10" id="KW-1133">Transmembrane helix</keyword>
<evidence type="ECO:0000256" key="6">
    <source>
        <dbReference type="ARBA" id="ARBA00022729"/>
    </source>
</evidence>
<feature type="transmembrane region" description="Helical" evidence="10">
    <location>
        <begin position="474"/>
        <end position="497"/>
    </location>
</feature>
<evidence type="ECO:0000256" key="5">
    <source>
        <dbReference type="ARBA" id="ARBA00022692"/>
    </source>
</evidence>
<dbReference type="GO" id="GO:0016740">
    <property type="term" value="F:transferase activity"/>
    <property type="evidence" value="ECO:0007669"/>
    <property type="project" value="UniProtKB-KW"/>
</dbReference>
<evidence type="ECO:0000256" key="3">
    <source>
        <dbReference type="ARBA" id="ARBA00004922"/>
    </source>
</evidence>
<evidence type="ECO:0000256" key="11">
    <source>
        <dbReference type="SAM" id="MobiDB-lite"/>
    </source>
</evidence>
<keyword evidence="7 10" id="KW-0256">Endoplasmic reticulum</keyword>
<dbReference type="Pfam" id="PF04597">
    <property type="entry name" value="Ribophorin_I"/>
    <property type="match status" value="1"/>
</dbReference>
<comment type="subunit">
    <text evidence="10">Component of the oligosaccharyltransferase (OST) complex.</text>
</comment>
<feature type="region of interest" description="Disordered" evidence="11">
    <location>
        <begin position="195"/>
        <end position="217"/>
    </location>
</feature>
<dbReference type="Proteomes" id="UP000001294">
    <property type="component" value="Unassembled WGS sequence"/>
</dbReference>
<dbReference type="VEuPathDB" id="FungiDB:PMAA_028990"/>
<dbReference type="InterPro" id="IPR007676">
    <property type="entry name" value="Ribophorin_I"/>
</dbReference>
<keyword evidence="9 10" id="KW-0472">Membrane</keyword>
<accession>B6Q3B8</accession>
<keyword evidence="6 10" id="KW-0732">Signal</keyword>
<evidence type="ECO:0000256" key="1">
    <source>
        <dbReference type="ARBA" id="ARBA00002791"/>
    </source>
</evidence>
<dbReference type="PhylomeDB" id="B6Q3B8"/>
<keyword evidence="12" id="KW-0808">Transferase</keyword>
<protein>
    <recommendedName>
        <fullName evidence="10">Dolichyl-diphosphooligosaccharide--protein glycosyltransferase subunit 1</fullName>
    </recommendedName>
</protein>
<dbReference type="PANTHER" id="PTHR21049">
    <property type="entry name" value="RIBOPHORIN I"/>
    <property type="match status" value="1"/>
</dbReference>
<evidence type="ECO:0000313" key="13">
    <source>
        <dbReference type="Proteomes" id="UP000001294"/>
    </source>
</evidence>
<dbReference type="EMBL" id="DS995899">
    <property type="protein sequence ID" value="EEA28082.1"/>
    <property type="molecule type" value="Genomic_DNA"/>
</dbReference>
<dbReference type="AlphaFoldDB" id="B6Q3B8"/>
<dbReference type="GO" id="GO:0008250">
    <property type="term" value="C:oligosaccharyltransferase complex"/>
    <property type="evidence" value="ECO:0007669"/>
    <property type="project" value="UniProtKB-UniRule"/>
</dbReference>
<gene>
    <name evidence="12" type="ORF">PMAA_028990</name>
</gene>
<feature type="signal peptide" evidence="10">
    <location>
        <begin position="1"/>
        <end position="19"/>
    </location>
</feature>
<name>B6Q3B8_TALMQ</name>